<protein>
    <submittedName>
        <fullName evidence="3">Uncharacterized protein</fullName>
    </submittedName>
</protein>
<keyword evidence="4" id="KW-1185">Reference proteome</keyword>
<evidence type="ECO:0000256" key="2">
    <source>
        <dbReference type="SAM" id="Phobius"/>
    </source>
</evidence>
<keyword evidence="2" id="KW-0812">Transmembrane</keyword>
<gene>
    <name evidence="3" type="ORF">CYCCA115_LOCUS22734</name>
</gene>
<proteinExistence type="predicted"/>
<feature type="transmembrane region" description="Helical" evidence="2">
    <location>
        <begin position="38"/>
        <end position="60"/>
    </location>
</feature>
<evidence type="ECO:0000313" key="3">
    <source>
        <dbReference type="EMBL" id="CAJ1967356.1"/>
    </source>
</evidence>
<dbReference type="EMBL" id="CAKOGP040002325">
    <property type="protein sequence ID" value="CAJ1967356.1"/>
    <property type="molecule type" value="Genomic_DNA"/>
</dbReference>
<keyword evidence="2" id="KW-0472">Membrane</keyword>
<dbReference type="SUPFAM" id="SSF52540">
    <property type="entry name" value="P-loop containing nucleoside triphosphate hydrolases"/>
    <property type="match status" value="1"/>
</dbReference>
<reference evidence="3" key="1">
    <citation type="submission" date="2023-08" db="EMBL/GenBank/DDBJ databases">
        <authorList>
            <person name="Audoor S."/>
            <person name="Bilcke G."/>
        </authorList>
    </citation>
    <scope>NUCLEOTIDE SEQUENCE</scope>
</reference>
<evidence type="ECO:0000256" key="1">
    <source>
        <dbReference type="SAM" id="MobiDB-lite"/>
    </source>
</evidence>
<feature type="compositionally biased region" description="Basic and acidic residues" evidence="1">
    <location>
        <begin position="10"/>
        <end position="20"/>
    </location>
</feature>
<evidence type="ECO:0000313" key="4">
    <source>
        <dbReference type="Proteomes" id="UP001295423"/>
    </source>
</evidence>
<name>A0AAD2GBB3_9STRA</name>
<dbReference type="Proteomes" id="UP001295423">
    <property type="component" value="Unassembled WGS sequence"/>
</dbReference>
<keyword evidence="2" id="KW-1133">Transmembrane helix</keyword>
<comment type="caution">
    <text evidence="3">The sequence shown here is derived from an EMBL/GenBank/DDBJ whole genome shotgun (WGS) entry which is preliminary data.</text>
</comment>
<dbReference type="InterPro" id="IPR027417">
    <property type="entry name" value="P-loop_NTPase"/>
</dbReference>
<feature type="region of interest" description="Disordered" evidence="1">
    <location>
        <begin position="1"/>
        <end position="35"/>
    </location>
</feature>
<dbReference type="Gene3D" id="3.40.50.300">
    <property type="entry name" value="P-loop containing nucleotide triphosphate hydrolases"/>
    <property type="match status" value="1"/>
</dbReference>
<dbReference type="AlphaFoldDB" id="A0AAD2GBB3"/>
<sequence>MMRARPHVPSAEEKELRKVAESQPFPRRRKAANRSGKNGISATSIIFGGLVLLILLLLWISSFSNVIMHNNELFQSDKAANEIHVPNSPAELAQSHKQIQQKHLEAPSIDSIVESLMGLADMPFSELQHVLEGGEDAEAELRQKNPFHLDELQEGKCPWAEGTQLSWLPPQKSLEAPHLYQKELQAKQLRKKNTGGPIAAVYYEHLSKAGGTSFCKLAQANMARRLVPNYYCMPSKPNEPDARVGAWPIDELKEYFQTTTNRLVSNEWEPFNLKYMDEFEFDPNLQLVFVTSLRHPINRLMSAHKFWGILHNPAEKKPTIEQWITRYAQRAKHWTIMNPDFTANVGRFDFATWKFSGGTLPMPESNLHAERYLKSPTPDPALLQAKEDWKEPFETAIRTLSKFDLVIIMEELSKHPQPVTKILGWKDFSQAHVVPSGKVMNNKASSELDSHEYDLLWQANALDMILYYWSMAVYLTRLHCADLLPADDTAII</sequence>
<accession>A0AAD2GBB3</accession>
<organism evidence="3 4">
    <name type="scientific">Cylindrotheca closterium</name>
    <dbReference type="NCBI Taxonomy" id="2856"/>
    <lineage>
        <taxon>Eukaryota</taxon>
        <taxon>Sar</taxon>
        <taxon>Stramenopiles</taxon>
        <taxon>Ochrophyta</taxon>
        <taxon>Bacillariophyta</taxon>
        <taxon>Bacillariophyceae</taxon>
        <taxon>Bacillariophycidae</taxon>
        <taxon>Bacillariales</taxon>
        <taxon>Bacillariaceae</taxon>
        <taxon>Cylindrotheca</taxon>
    </lineage>
</organism>